<dbReference type="STRING" id="1862672.BO225_02500"/>
<dbReference type="Proteomes" id="UP000186705">
    <property type="component" value="Unassembled WGS sequence"/>
</dbReference>
<accession>A0A1U7NPH0</accession>
<sequence length="211" mass="25176">MKDLYELEKYYNHLNLRKFSMILSDYTQCYKYYWLESLIKISVSQKIEITFDEIINKMICEVWLVVTRFHLKLGVNIRGTNKSLLEEIVPVLSAKTRENQIESDSMIEYLIKEHESSILPIKRKLIQYVPFRTLSPFLKISGNNPIWSKKKDTIELIKKINEEDPLPYTIGAFEGLNTKVYINPEWGNFFRDQYFLLLGWIQFHKCVYIQS</sequence>
<evidence type="ECO:0000313" key="2">
    <source>
        <dbReference type="Proteomes" id="UP000186705"/>
    </source>
</evidence>
<dbReference type="RefSeq" id="WP_143356743.1">
    <property type="nucleotide sequence ID" value="NZ_CAQRDD010000014.1"/>
</dbReference>
<name>A0A1U7NPH0_9FIRM</name>
<reference evidence="1 2" key="1">
    <citation type="submission" date="2016-11" db="EMBL/GenBank/DDBJ databases">
        <title>Description of two novel members of the family Erysipelotrichaceae: Ileibacterium lipovorans gen. nov., sp. nov. and Dubosiella newyorkensis, gen. nov., sp. nov.</title>
        <authorList>
            <person name="Cox L.M."/>
            <person name="Sohn J."/>
            <person name="Tyrrell K.L."/>
            <person name="Citron D.M."/>
            <person name="Lawson P.A."/>
            <person name="Patel N.B."/>
            <person name="Iizumi T."/>
            <person name="Perez-Perez G.I."/>
            <person name="Goldstein E.J."/>
            <person name="Blaser M.J."/>
        </authorList>
    </citation>
    <scope>NUCLEOTIDE SEQUENCE [LARGE SCALE GENOMIC DNA]</scope>
    <source>
        <strain evidence="1 2">NYU-BL-A4</strain>
    </source>
</reference>
<comment type="caution">
    <text evidence="1">The sequence shown here is derived from an EMBL/GenBank/DDBJ whole genome shotgun (WGS) entry which is preliminary data.</text>
</comment>
<organism evidence="1 2">
    <name type="scientific">Dubosiella newyorkensis</name>
    <dbReference type="NCBI Taxonomy" id="1862672"/>
    <lineage>
        <taxon>Bacteria</taxon>
        <taxon>Bacillati</taxon>
        <taxon>Bacillota</taxon>
        <taxon>Erysipelotrichia</taxon>
        <taxon>Erysipelotrichales</taxon>
        <taxon>Erysipelotrichaceae</taxon>
        <taxon>Dubosiella</taxon>
    </lineage>
</organism>
<proteinExistence type="predicted"/>
<dbReference type="AlphaFoldDB" id="A0A1U7NPH0"/>
<gene>
    <name evidence="1" type="ORF">BO225_02500</name>
</gene>
<dbReference type="OrthoDB" id="489287at2"/>
<evidence type="ECO:0000313" key="1">
    <source>
        <dbReference type="EMBL" id="OLU47529.1"/>
    </source>
</evidence>
<protein>
    <submittedName>
        <fullName evidence="1">Uncharacterized protein</fullName>
    </submittedName>
</protein>
<dbReference type="EMBL" id="MPKA01000045">
    <property type="protein sequence ID" value="OLU47529.1"/>
    <property type="molecule type" value="Genomic_DNA"/>
</dbReference>
<keyword evidence="2" id="KW-1185">Reference proteome</keyword>
<dbReference type="GeneID" id="78274817"/>